<dbReference type="GO" id="GO:0046467">
    <property type="term" value="P:membrane lipid biosynthetic process"/>
    <property type="evidence" value="ECO:0007669"/>
    <property type="project" value="TreeGrafter"/>
</dbReference>
<dbReference type="InterPro" id="IPR011009">
    <property type="entry name" value="Kinase-like_dom_sf"/>
</dbReference>
<dbReference type="PANTHER" id="PTHR10566:SF115">
    <property type="entry name" value="PROTEIN ACTIVITY OF BC1 COMPLEX KINASE 8, CHLOROPLASTIC"/>
    <property type="match status" value="1"/>
</dbReference>
<evidence type="ECO:0000313" key="4">
    <source>
        <dbReference type="EMBL" id="QHS82118.1"/>
    </source>
</evidence>
<sequence length="436" mass="50335">MFEIVKQLLFFFNIGFILSSEAVFYLFFGNYLNCINRLTTRLSSINILYVKIFQAIASNNSLIDEKINNELLKFTDNAPWDLHDIRLEELIEICEKYELEIKDGYEYPINSGMISLVYKAFKRSDHTPVIIKMKRNNIENRLNDAIENLKTFMYLLSFIPIIHKYQISNVITTNIEIIRHQTNFNEEVDNINKIKNNCKHLKYVKIPEVYLDATNENSNFILMEYIDGKKISEIAEEDYYAFSKVVLKFGLLTTVIHGAAHGDLHSGNILFIKDADDKKYPHKIGVIDFGIIYDIDPTYKVMLSEFFINVFERSARESIILIANSGMVDPPNIINHLPKEHYDTIIELGTVMFADVLNGSKQANQLEIYKFLSKVNEYLSSPELAKYGIKPSDNFVKMQLVLAMSHGVTLTLCKDNILGLTNEVLNELFHTNMLID</sequence>
<dbReference type="GO" id="GO:1901031">
    <property type="term" value="P:regulation of response to reactive oxygen species"/>
    <property type="evidence" value="ECO:0007669"/>
    <property type="project" value="TreeGrafter"/>
</dbReference>
<feature type="transmembrane region" description="Helical" evidence="2">
    <location>
        <begin position="7"/>
        <end position="28"/>
    </location>
</feature>
<dbReference type="InterPro" id="IPR004147">
    <property type="entry name" value="ABC1_dom"/>
</dbReference>
<dbReference type="Pfam" id="PF03109">
    <property type="entry name" value="ABC1"/>
    <property type="match status" value="1"/>
</dbReference>
<dbReference type="EMBL" id="MN740762">
    <property type="protein sequence ID" value="QHS82118.1"/>
    <property type="molecule type" value="Genomic_DNA"/>
</dbReference>
<comment type="similarity">
    <text evidence="1">Belongs to the protein kinase superfamily. ADCK protein kinase family.</text>
</comment>
<evidence type="ECO:0000259" key="3">
    <source>
        <dbReference type="Pfam" id="PF03109"/>
    </source>
</evidence>
<accession>A0A6C0AQU4</accession>
<dbReference type="PANTHER" id="PTHR10566">
    <property type="entry name" value="CHAPERONE-ACTIVITY OF BC1 COMPLEX CABC1 -RELATED"/>
    <property type="match status" value="1"/>
</dbReference>
<proteinExistence type="inferred from homology"/>
<dbReference type="InterPro" id="IPR050154">
    <property type="entry name" value="UbiB_kinase"/>
</dbReference>
<evidence type="ECO:0000256" key="1">
    <source>
        <dbReference type="ARBA" id="ARBA00009670"/>
    </source>
</evidence>
<keyword evidence="2" id="KW-0812">Transmembrane</keyword>
<reference evidence="4" key="1">
    <citation type="journal article" date="2020" name="Nature">
        <title>Giant virus diversity and host interactions through global metagenomics.</title>
        <authorList>
            <person name="Schulz F."/>
            <person name="Roux S."/>
            <person name="Paez-Espino D."/>
            <person name="Jungbluth S."/>
            <person name="Walsh D.A."/>
            <person name="Denef V.J."/>
            <person name="McMahon K.D."/>
            <person name="Konstantinidis K.T."/>
            <person name="Eloe-Fadrosh E.A."/>
            <person name="Kyrpides N.C."/>
            <person name="Woyke T."/>
        </authorList>
    </citation>
    <scope>NUCLEOTIDE SEQUENCE</scope>
    <source>
        <strain evidence="4">GVMAG-S-1101165-79</strain>
    </source>
</reference>
<name>A0A6C0AQU4_9ZZZZ</name>
<organism evidence="4">
    <name type="scientific">viral metagenome</name>
    <dbReference type="NCBI Taxonomy" id="1070528"/>
    <lineage>
        <taxon>unclassified sequences</taxon>
        <taxon>metagenomes</taxon>
        <taxon>organismal metagenomes</taxon>
    </lineage>
</organism>
<keyword evidence="2" id="KW-0472">Membrane</keyword>
<protein>
    <recommendedName>
        <fullName evidence="3">ABC1 atypical kinase-like domain-containing protein</fullName>
    </recommendedName>
</protein>
<dbReference type="GO" id="GO:0016020">
    <property type="term" value="C:membrane"/>
    <property type="evidence" value="ECO:0007669"/>
    <property type="project" value="GOC"/>
</dbReference>
<evidence type="ECO:0000256" key="2">
    <source>
        <dbReference type="SAM" id="Phobius"/>
    </source>
</evidence>
<dbReference type="AlphaFoldDB" id="A0A6C0AQU4"/>
<feature type="domain" description="ABC1 atypical kinase-like" evidence="3">
    <location>
        <begin position="106"/>
        <end position="315"/>
    </location>
</feature>
<keyword evidence="2" id="KW-1133">Transmembrane helix</keyword>
<dbReference type="SUPFAM" id="SSF56112">
    <property type="entry name" value="Protein kinase-like (PK-like)"/>
    <property type="match status" value="1"/>
</dbReference>